<comment type="caution">
    <text evidence="2">The sequence shown here is derived from an EMBL/GenBank/DDBJ whole genome shotgun (WGS) entry which is preliminary data.</text>
</comment>
<dbReference type="RefSeq" id="WP_097934053.1">
    <property type="nucleotide sequence ID" value="NZ_BAAATC010000003.1"/>
</dbReference>
<evidence type="ECO:0000313" key="2">
    <source>
        <dbReference type="EMBL" id="PEG52277.1"/>
    </source>
</evidence>
<keyword evidence="3" id="KW-1185">Reference proteome</keyword>
<sequence>MATKRYVGWATDNRRLRNEGHIEQAENNVRQVDDKSTDTFKV</sequence>
<name>A0A2A7NPI2_9MYCO</name>
<proteinExistence type="predicted"/>
<dbReference type="AlphaFoldDB" id="A0A2A7NPI2"/>
<feature type="compositionally biased region" description="Basic and acidic residues" evidence="1">
    <location>
        <begin position="31"/>
        <end position="42"/>
    </location>
</feature>
<protein>
    <submittedName>
        <fullName evidence="2">CsbD family protein</fullName>
    </submittedName>
</protein>
<reference evidence="2 3" key="1">
    <citation type="submission" date="2017-10" db="EMBL/GenBank/DDBJ databases">
        <title>The new phylogeny of genus Mycobacterium.</title>
        <authorList>
            <person name="Tortoli E."/>
            <person name="Trovato A."/>
            <person name="Cirillo D.M."/>
        </authorList>
    </citation>
    <scope>NUCLEOTIDE SEQUENCE [LARGE SCALE GENOMIC DNA]</scope>
    <source>
        <strain evidence="2 3">IP141170001</strain>
    </source>
</reference>
<accession>A0A2A7NPI2</accession>
<dbReference type="EMBL" id="PDCR01000034">
    <property type="protein sequence ID" value="PEG52277.1"/>
    <property type="molecule type" value="Genomic_DNA"/>
</dbReference>
<organism evidence="2 3">
    <name type="scientific">Mycolicibacterium diernhoferi</name>
    <dbReference type="NCBI Taxonomy" id="1801"/>
    <lineage>
        <taxon>Bacteria</taxon>
        <taxon>Bacillati</taxon>
        <taxon>Actinomycetota</taxon>
        <taxon>Actinomycetes</taxon>
        <taxon>Mycobacteriales</taxon>
        <taxon>Mycobacteriaceae</taxon>
        <taxon>Mycolicibacterium</taxon>
    </lineage>
</organism>
<evidence type="ECO:0000313" key="3">
    <source>
        <dbReference type="Proteomes" id="UP000220340"/>
    </source>
</evidence>
<gene>
    <name evidence="2" type="ORF">CRI78_22460</name>
</gene>
<dbReference type="Proteomes" id="UP000220340">
    <property type="component" value="Unassembled WGS sequence"/>
</dbReference>
<feature type="region of interest" description="Disordered" evidence="1">
    <location>
        <begin position="20"/>
        <end position="42"/>
    </location>
</feature>
<evidence type="ECO:0000256" key="1">
    <source>
        <dbReference type="SAM" id="MobiDB-lite"/>
    </source>
</evidence>